<dbReference type="PANTHER" id="PTHR43711:SF31">
    <property type="entry name" value="HISTIDINE KINASE"/>
    <property type="match status" value="1"/>
</dbReference>
<dbReference type="Pfam" id="PF17140">
    <property type="entry name" value="DUF5113"/>
    <property type="match status" value="2"/>
</dbReference>
<feature type="transmembrane region" description="Helical" evidence="6">
    <location>
        <begin position="913"/>
        <end position="934"/>
    </location>
</feature>
<dbReference type="PRINTS" id="PR00344">
    <property type="entry name" value="BCTRLSENSOR"/>
</dbReference>
<keyword evidence="5" id="KW-0902">Two-component regulatory system</keyword>
<dbReference type="eggNOG" id="COG4251">
    <property type="taxonomic scope" value="Bacteria"/>
</dbReference>
<dbReference type="PATRIC" id="fig|28128.5.peg.1653"/>
<accession>A0A133Q6D7</accession>
<keyword evidence="9" id="KW-1185">Reference proteome</keyword>
<dbReference type="PROSITE" id="PS50109">
    <property type="entry name" value="HIS_KIN"/>
    <property type="match status" value="1"/>
</dbReference>
<dbReference type="InterPro" id="IPR004358">
    <property type="entry name" value="Sig_transdc_His_kin-like_C"/>
</dbReference>
<dbReference type="InterPro" id="IPR011990">
    <property type="entry name" value="TPR-like_helical_dom_sf"/>
</dbReference>
<dbReference type="Gene3D" id="1.25.40.10">
    <property type="entry name" value="Tetratricopeptide repeat domain"/>
    <property type="match status" value="1"/>
</dbReference>
<dbReference type="CDD" id="cd00075">
    <property type="entry name" value="HATPase"/>
    <property type="match status" value="1"/>
</dbReference>
<dbReference type="Proteomes" id="UP000070533">
    <property type="component" value="Unassembled WGS sequence"/>
</dbReference>
<dbReference type="InterPro" id="IPR033406">
    <property type="entry name" value="DUF5113"/>
</dbReference>
<dbReference type="InterPro" id="IPR050736">
    <property type="entry name" value="Sensor_HK_Regulatory"/>
</dbReference>
<organism evidence="8 9">
    <name type="scientific">Prevotella corporis</name>
    <dbReference type="NCBI Taxonomy" id="28128"/>
    <lineage>
        <taxon>Bacteria</taxon>
        <taxon>Pseudomonadati</taxon>
        <taxon>Bacteroidota</taxon>
        <taxon>Bacteroidia</taxon>
        <taxon>Bacteroidales</taxon>
        <taxon>Prevotellaceae</taxon>
        <taxon>Prevotella</taxon>
    </lineage>
</organism>
<dbReference type="EMBL" id="LRQG01000114">
    <property type="protein sequence ID" value="KXA38434.1"/>
    <property type="molecule type" value="Genomic_DNA"/>
</dbReference>
<feature type="transmembrane region" description="Helical" evidence="6">
    <location>
        <begin position="41"/>
        <end position="59"/>
    </location>
</feature>
<evidence type="ECO:0000313" key="9">
    <source>
        <dbReference type="Proteomes" id="UP000070533"/>
    </source>
</evidence>
<evidence type="ECO:0000256" key="1">
    <source>
        <dbReference type="ARBA" id="ARBA00000085"/>
    </source>
</evidence>
<dbReference type="PANTHER" id="PTHR43711">
    <property type="entry name" value="TWO-COMPONENT HISTIDINE KINASE"/>
    <property type="match status" value="1"/>
</dbReference>
<dbReference type="InterPro" id="IPR033405">
    <property type="entry name" value="DUF5112"/>
</dbReference>
<keyword evidence="6" id="KW-1133">Transmembrane helix</keyword>
<evidence type="ECO:0000256" key="6">
    <source>
        <dbReference type="SAM" id="Phobius"/>
    </source>
</evidence>
<sequence>MNCTLLIERFIKNKVFIEFCKNFCIFVSNYKVNKPKKIQQSGILSFAFFLMIVCSILSACSHVDHEYIDILNKRSYSFHYRNLDSTLYYATKAYELSGSYDDGKAEALNNLAFVNIVKMEYDAAFNKLNSLVGITDNQVELLIADIQMMRLCQRQSRNKEFYDYHESALRREHRIEEEEYSLSEHQKARLVYARSEFYIVTSTYYFYVGLEEPSVKALQAINPVGEIKTDTAQYINYLYNLGTGGIVKGNNQEYINQQEFDFLMRCYLISHQLGYKPWEANSLQALSEKLIRDRYRSKLLRDNQPAIKYLNPYEMPDSLLAGNMAQRALELFEDYGDVYQIASTYRTLASCYWQIKDYKSAIICLENALSKNNSIQKTPDLIASIREQLSVVYAAINDKQGSDYNRNIYLDLQEQTRQDRYLESRAGQLEKTSRQLNIMIWAVALLIVLIILLLWLFHWMRRRRSSERNLDELLHPLNLWRKKNEKELAKMNETYENIQETYGISKAHLIKNKKMNLEKRAKVSLVNVVTPFIDRMLREIRLLENRQEPMSLREERYAYISELTNIINDYNDVLTQWIQLRQGELSLYIESFRLQDIFDIVEKGKTGFVLKGISLDVQPTQNIVKADRSLTLFMINTLADNARKFTDKGGKVTISSEEYPEYIEILVSDNGCGIEQKVLDHIFDHKVIVDQPDSTSHGFGLVNCRGIINKYHKISKIFSVCEISAKSKLGKGSTFSFRLPKGILRAIILTLISIIPLRIMAVNNADFLIENGNQAENNTLKTLELANMYADLAYYSNINANYRKTLAYADTCRYFLNKYYLQLHPNGSHLMKRLANDSEKPAELQWFYDNLPTNYSIILDIRNESAVAALALHEWALYRYNNNVYTRLFKENSADKKLGDYCRMMQRSEANKNVAIIIMIVLLLSIFPFYYLIYYRHQLFYLFCVDKVKEINGILLSHVSATKKLSAIDEKLSDKFPTQLNSIISKIQEELRTSINQTNKSKYSIEIAEDELHRIQYENEQLHVSNNILDNCLSALKHETMYYPSRIKQLVEGKDAHLQNIGELAIYYKELYSLLSLQAMRQISTQKFINRKVSVREFLPAKIETNGLPVDTTCVLGDADLLRYLFEILRQQSVNNTLKVCIEEEQQDYIVFHVTIRTKNASVEDASNLFSPMTKNIPYLICRQIVREIGESTNRRRCGIIAHSAEDEIILDIALSKAKYKN</sequence>
<feature type="domain" description="Histidine kinase" evidence="7">
    <location>
        <begin position="514"/>
        <end position="743"/>
    </location>
</feature>
<gene>
    <name evidence="8" type="ORF">HMPREF3226_01613</name>
</gene>
<evidence type="ECO:0000256" key="4">
    <source>
        <dbReference type="ARBA" id="ARBA00022777"/>
    </source>
</evidence>
<dbReference type="STRING" id="28128.HMPREF3226_01613"/>
<dbReference type="Gene3D" id="3.30.565.10">
    <property type="entry name" value="Histidine kinase-like ATPase, C-terminal domain"/>
    <property type="match status" value="1"/>
</dbReference>
<keyword evidence="3" id="KW-0808">Transferase</keyword>
<evidence type="ECO:0000313" key="8">
    <source>
        <dbReference type="EMBL" id="KXA38434.1"/>
    </source>
</evidence>
<dbReference type="GO" id="GO:0004673">
    <property type="term" value="F:protein histidine kinase activity"/>
    <property type="evidence" value="ECO:0007669"/>
    <property type="project" value="UniProtKB-EC"/>
</dbReference>
<evidence type="ECO:0000256" key="5">
    <source>
        <dbReference type="ARBA" id="ARBA00023012"/>
    </source>
</evidence>
<keyword evidence="6" id="KW-0472">Membrane</keyword>
<dbReference type="InterPro" id="IPR019734">
    <property type="entry name" value="TPR_rpt"/>
</dbReference>
<dbReference type="EC" id="2.7.13.3" evidence="2"/>
<evidence type="ECO:0000259" key="7">
    <source>
        <dbReference type="PROSITE" id="PS50109"/>
    </source>
</evidence>
<dbReference type="SMART" id="SM00028">
    <property type="entry name" value="TPR"/>
    <property type="match status" value="2"/>
</dbReference>
<feature type="transmembrane region" description="Helical" evidence="6">
    <location>
        <begin position="438"/>
        <end position="457"/>
    </location>
</feature>
<keyword evidence="6" id="KW-0812">Transmembrane</keyword>
<dbReference type="InterPro" id="IPR005467">
    <property type="entry name" value="His_kinase_dom"/>
</dbReference>
<protein>
    <recommendedName>
        <fullName evidence="2">histidine kinase</fullName>
        <ecNumber evidence="2">2.7.13.3</ecNumber>
    </recommendedName>
</protein>
<dbReference type="SUPFAM" id="SSF48452">
    <property type="entry name" value="TPR-like"/>
    <property type="match status" value="1"/>
</dbReference>
<dbReference type="AlphaFoldDB" id="A0A133Q6D7"/>
<comment type="catalytic activity">
    <reaction evidence="1">
        <text>ATP + protein L-histidine = ADP + protein N-phospho-L-histidine.</text>
        <dbReference type="EC" id="2.7.13.3"/>
    </reaction>
</comment>
<name>A0A133Q6D7_9BACT</name>
<dbReference type="InterPro" id="IPR003594">
    <property type="entry name" value="HATPase_dom"/>
</dbReference>
<dbReference type="Pfam" id="PF02518">
    <property type="entry name" value="HATPase_c"/>
    <property type="match status" value="1"/>
</dbReference>
<dbReference type="GO" id="GO:0000160">
    <property type="term" value="P:phosphorelay signal transduction system"/>
    <property type="evidence" value="ECO:0007669"/>
    <property type="project" value="UniProtKB-KW"/>
</dbReference>
<evidence type="ECO:0000256" key="3">
    <source>
        <dbReference type="ARBA" id="ARBA00022679"/>
    </source>
</evidence>
<proteinExistence type="predicted"/>
<dbReference type="SMART" id="SM00387">
    <property type="entry name" value="HATPase_c"/>
    <property type="match status" value="1"/>
</dbReference>
<comment type="caution">
    <text evidence="8">The sequence shown here is derived from an EMBL/GenBank/DDBJ whole genome shotgun (WGS) entry which is preliminary data.</text>
</comment>
<reference evidence="9" key="1">
    <citation type="submission" date="2016-01" db="EMBL/GenBank/DDBJ databases">
        <authorList>
            <person name="Mitreva M."/>
            <person name="Pepin K.H."/>
            <person name="Mihindukulasuriya K.A."/>
            <person name="Fulton R."/>
            <person name="Fronick C."/>
            <person name="O'Laughlin M."/>
            <person name="Miner T."/>
            <person name="Herter B."/>
            <person name="Rosa B.A."/>
            <person name="Cordes M."/>
            <person name="Tomlinson C."/>
            <person name="Wollam A."/>
            <person name="Palsikar V.B."/>
            <person name="Mardis E.R."/>
            <person name="Wilson R.K."/>
        </authorList>
    </citation>
    <scope>NUCLEOTIDE SEQUENCE [LARGE SCALE GENOMIC DNA]</scope>
    <source>
        <strain evidence="9">MJR7716</strain>
    </source>
</reference>
<dbReference type="Pfam" id="PF17139">
    <property type="entry name" value="DUF5112"/>
    <property type="match status" value="1"/>
</dbReference>
<dbReference type="eggNOG" id="COG0457">
    <property type="taxonomic scope" value="Bacteria"/>
</dbReference>
<dbReference type="SUPFAM" id="SSF55874">
    <property type="entry name" value="ATPase domain of HSP90 chaperone/DNA topoisomerase II/histidine kinase"/>
    <property type="match status" value="1"/>
</dbReference>
<dbReference type="InterPro" id="IPR036890">
    <property type="entry name" value="HATPase_C_sf"/>
</dbReference>
<evidence type="ECO:0000256" key="2">
    <source>
        <dbReference type="ARBA" id="ARBA00012438"/>
    </source>
</evidence>
<keyword evidence="4 8" id="KW-0418">Kinase</keyword>